<reference evidence="1 2" key="1">
    <citation type="journal article" date="2022" name="Hortic Res">
        <title>A haplotype resolved chromosomal level avocado genome allows analysis of novel avocado genes.</title>
        <authorList>
            <person name="Nath O."/>
            <person name="Fletcher S.J."/>
            <person name="Hayward A."/>
            <person name="Shaw L.M."/>
            <person name="Masouleh A.K."/>
            <person name="Furtado A."/>
            <person name="Henry R.J."/>
            <person name="Mitter N."/>
        </authorList>
    </citation>
    <scope>NUCLEOTIDE SEQUENCE [LARGE SCALE GENOMIC DNA]</scope>
    <source>
        <strain evidence="2">cv. Hass</strain>
    </source>
</reference>
<dbReference type="Proteomes" id="UP001234297">
    <property type="component" value="Chromosome 1"/>
</dbReference>
<accession>A0ACC2MTR7</accession>
<proteinExistence type="predicted"/>
<organism evidence="1 2">
    <name type="scientific">Persea americana</name>
    <name type="common">Avocado</name>
    <dbReference type="NCBI Taxonomy" id="3435"/>
    <lineage>
        <taxon>Eukaryota</taxon>
        <taxon>Viridiplantae</taxon>
        <taxon>Streptophyta</taxon>
        <taxon>Embryophyta</taxon>
        <taxon>Tracheophyta</taxon>
        <taxon>Spermatophyta</taxon>
        <taxon>Magnoliopsida</taxon>
        <taxon>Magnoliidae</taxon>
        <taxon>Laurales</taxon>
        <taxon>Lauraceae</taxon>
        <taxon>Persea</taxon>
    </lineage>
</organism>
<comment type="caution">
    <text evidence="1">The sequence shown here is derived from an EMBL/GenBank/DDBJ whole genome shotgun (WGS) entry which is preliminary data.</text>
</comment>
<evidence type="ECO:0000313" key="2">
    <source>
        <dbReference type="Proteomes" id="UP001234297"/>
    </source>
</evidence>
<evidence type="ECO:0000313" key="1">
    <source>
        <dbReference type="EMBL" id="KAJ8649135.1"/>
    </source>
</evidence>
<dbReference type="EMBL" id="CM056809">
    <property type="protein sequence ID" value="KAJ8649135.1"/>
    <property type="molecule type" value="Genomic_DNA"/>
</dbReference>
<sequence>MIRTGLIQDTLLACRIISFFTGYSTHFDIAYGRRVFDQIPQPNAFTWNFMLRGYVQNHSPNDTISLYKQMLVRGFSPDNYTYPVVTKACSHLRALKLGEAIHGQIVKCGFDSDMFIMSGVVSLYTSCGEIEVARDVFDEMTERDVVSWTTMISGYAQLNCADEALLLFDEMKLTGIEPNKVTLMSLLSACSQLKALSRGQWLHSHILENRIECDMFLGNSLMNMYAKCGSMSNAIRIFESMPIRNTSSWNALIGGLVQYGLPTKALELFWKMEVIPNEITVVSALSACSSLGDLDQGKLVHVWIKEHMINCDVFVLNALINMYAKCGDLNAAACIFHEMPDRDVFSWTAMITGYVQGNQSKEALCLFQEMQQSGVVPNEVTLVSLLSACAQLGALDRGKWIHTYIEENNVRQDLCVGNVLVDMYGKCGCIESAVHAFHRMHQKDTFSWNAMIGGLAANGYGREALDLFAQMQRVGDTRPDNVTFTAVLSACTHSGMVHEGLHYFNSMSCMYDITPRIEHYGCIVDLLGRAGLLEQATDFIEKMPIKPNAIIWGSLLAACQVHHQVDLGEKAAKHILELAPNDEGAYVLISNMYAEAGRWGDVRNIRTLMGNKGIEKFPGFSSIEINGTVHDFYAGDTMRHQYDQIYVLMDGLMLHLKQVLSETS</sequence>
<keyword evidence="2" id="KW-1185">Reference proteome</keyword>
<gene>
    <name evidence="1" type="ORF">MRB53_002158</name>
</gene>
<protein>
    <submittedName>
        <fullName evidence="1">Uncharacterized protein</fullName>
    </submittedName>
</protein>
<name>A0ACC2MTR7_PERAE</name>